<dbReference type="EMBL" id="KV454428">
    <property type="protein sequence ID" value="ODQ81404.1"/>
    <property type="molecule type" value="Genomic_DNA"/>
</dbReference>
<evidence type="ECO:0000256" key="3">
    <source>
        <dbReference type="ARBA" id="ARBA00023136"/>
    </source>
</evidence>
<dbReference type="GO" id="GO:0031966">
    <property type="term" value="C:mitochondrial membrane"/>
    <property type="evidence" value="ECO:0007669"/>
    <property type="project" value="UniProtKB-SubCell"/>
</dbReference>
<evidence type="ECO:0000256" key="2">
    <source>
        <dbReference type="ARBA" id="ARBA00023128"/>
    </source>
</evidence>
<evidence type="ECO:0000313" key="4">
    <source>
        <dbReference type="EMBL" id="ODQ81404.1"/>
    </source>
</evidence>
<keyword evidence="5" id="KW-1185">Reference proteome</keyword>
<accession>A0A1E3QV02</accession>
<dbReference type="STRING" id="984486.A0A1E3QV02"/>
<dbReference type="Proteomes" id="UP000094336">
    <property type="component" value="Unassembled WGS sequence"/>
</dbReference>
<sequence>MGSAYTILGKSVPSHWLAVATLSLTIGGTVFATSGSKPAAAPTAVTAPAAKDEEFDLEKIFNDLTKEEAK</sequence>
<evidence type="ECO:0000256" key="1">
    <source>
        <dbReference type="ARBA" id="ARBA00004325"/>
    </source>
</evidence>
<comment type="subcellular location">
    <subcellularLocation>
        <location evidence="1">Mitochondrion membrane</location>
    </subcellularLocation>
</comment>
<organism evidence="4 5">
    <name type="scientific">Babjeviella inositovora NRRL Y-12698</name>
    <dbReference type="NCBI Taxonomy" id="984486"/>
    <lineage>
        <taxon>Eukaryota</taxon>
        <taxon>Fungi</taxon>
        <taxon>Dikarya</taxon>
        <taxon>Ascomycota</taxon>
        <taxon>Saccharomycotina</taxon>
        <taxon>Pichiomycetes</taxon>
        <taxon>Serinales incertae sedis</taxon>
        <taxon>Babjeviella</taxon>
    </lineage>
</organism>
<keyword evidence="3" id="KW-0472">Membrane</keyword>
<evidence type="ECO:0008006" key="6">
    <source>
        <dbReference type="Google" id="ProtNLM"/>
    </source>
</evidence>
<dbReference type="PANTHER" id="PTHR28074:SF1">
    <property type="entry name" value="ATP SYNTHASE SUBUNIT K, MITOCHONDRIAL"/>
    <property type="match status" value="1"/>
</dbReference>
<dbReference type="Pfam" id="PF11022">
    <property type="entry name" value="ATP19"/>
    <property type="match status" value="1"/>
</dbReference>
<evidence type="ECO:0000313" key="5">
    <source>
        <dbReference type="Proteomes" id="UP000094336"/>
    </source>
</evidence>
<dbReference type="GO" id="GO:0015986">
    <property type="term" value="P:proton motive force-driven ATP synthesis"/>
    <property type="evidence" value="ECO:0007669"/>
    <property type="project" value="TreeGrafter"/>
</dbReference>
<reference evidence="5" key="1">
    <citation type="submission" date="2016-05" db="EMBL/GenBank/DDBJ databases">
        <title>Comparative genomics of biotechnologically important yeasts.</title>
        <authorList>
            <consortium name="DOE Joint Genome Institute"/>
            <person name="Riley R."/>
            <person name="Haridas S."/>
            <person name="Wolfe K.H."/>
            <person name="Lopes M.R."/>
            <person name="Hittinger C.T."/>
            <person name="Goker M."/>
            <person name="Salamov A."/>
            <person name="Wisecaver J."/>
            <person name="Long T.M."/>
            <person name="Aerts A.L."/>
            <person name="Barry K."/>
            <person name="Choi C."/>
            <person name="Clum A."/>
            <person name="Coughlan A.Y."/>
            <person name="Deshpande S."/>
            <person name="Douglass A.P."/>
            <person name="Hanson S.J."/>
            <person name="Klenk H.-P."/>
            <person name="Labutti K."/>
            <person name="Lapidus A."/>
            <person name="Lindquist E."/>
            <person name="Lipzen A."/>
            <person name="Meier-Kolthoff J.P."/>
            <person name="Ohm R.A."/>
            <person name="Otillar R.P."/>
            <person name="Pangilinan J."/>
            <person name="Peng Y."/>
            <person name="Rokas A."/>
            <person name="Rosa C.A."/>
            <person name="Scheuner C."/>
            <person name="Sibirny A.A."/>
            <person name="Slot J.C."/>
            <person name="Stielow J.B."/>
            <person name="Sun H."/>
            <person name="Kurtzman C.P."/>
            <person name="Blackwell M."/>
            <person name="Grigoriev I.V."/>
            <person name="Jeffries T.W."/>
        </authorList>
    </citation>
    <scope>NUCLEOTIDE SEQUENCE [LARGE SCALE GENOMIC DNA]</scope>
    <source>
        <strain evidence="5">NRRL Y-12698</strain>
    </source>
</reference>
<name>A0A1E3QV02_9ASCO</name>
<dbReference type="AlphaFoldDB" id="A0A1E3QV02"/>
<gene>
    <name evidence="4" type="ORF">BABINDRAFT_7199</name>
</gene>
<proteinExistence type="predicted"/>
<protein>
    <recommendedName>
        <fullName evidence="6">ATP synthase subunit K, mitochondrial</fullName>
    </recommendedName>
</protein>
<dbReference type="OrthoDB" id="2094445at2759"/>
<dbReference type="PANTHER" id="PTHR28074">
    <property type="entry name" value="ATP SYNTHASE SUBUNIT K, MITOCHONDRIAL"/>
    <property type="match status" value="1"/>
</dbReference>
<dbReference type="InterPro" id="IPR021278">
    <property type="entry name" value="ATP19"/>
</dbReference>
<dbReference type="RefSeq" id="XP_018986732.1">
    <property type="nucleotide sequence ID" value="XM_019132584.1"/>
</dbReference>
<keyword evidence="2" id="KW-0496">Mitochondrion</keyword>
<dbReference type="GeneID" id="30150437"/>